<dbReference type="InterPro" id="IPR011252">
    <property type="entry name" value="Fibrogen-bd_dom1"/>
</dbReference>
<evidence type="ECO:0000256" key="1">
    <source>
        <dbReference type="ARBA" id="ARBA00004168"/>
    </source>
</evidence>
<keyword evidence="2" id="KW-0134">Cell wall</keyword>
<dbReference type="EMBL" id="AZMV01000002">
    <property type="protein sequence ID" value="ETY71991.1"/>
    <property type="molecule type" value="Genomic_DNA"/>
</dbReference>
<name>W4NBZ4_9BIFI</name>
<dbReference type="Gene3D" id="2.60.40.1280">
    <property type="match status" value="1"/>
</dbReference>
<sequence length="159" mass="17623">MRRAKRWVSIILSLALCMFMGFTQAVAQAAPEGKAVNVDFTNFEIQNTDHKKANEIYHTSAFLLSMDWDASSYGINLHEGDYFDVTLPDTFKFPNGVTAQDFDLLDPNGNVVAKAHVTPGADENGGTVRATFTKTVENKYNVKGTMYLVAKFNTKKSCP</sequence>
<evidence type="ECO:0000256" key="3">
    <source>
        <dbReference type="ARBA" id="ARBA00022525"/>
    </source>
</evidence>
<feature type="chain" id="PRO_5004845432" evidence="6">
    <location>
        <begin position="30"/>
        <end position="159"/>
    </location>
</feature>
<keyword evidence="5" id="KW-0572">Peptidoglycan-anchor</keyword>
<dbReference type="eggNOG" id="COG4932">
    <property type="taxonomic scope" value="Bacteria"/>
</dbReference>
<dbReference type="Pfam" id="PF17961">
    <property type="entry name" value="Big_8"/>
    <property type="match status" value="1"/>
</dbReference>
<dbReference type="InterPro" id="IPR008966">
    <property type="entry name" value="Adhesion_dom_sf"/>
</dbReference>
<evidence type="ECO:0000256" key="6">
    <source>
        <dbReference type="SAM" id="SignalP"/>
    </source>
</evidence>
<feature type="signal peptide" evidence="6">
    <location>
        <begin position="1"/>
        <end position="29"/>
    </location>
</feature>
<keyword evidence="8" id="KW-0176">Collagen</keyword>
<comment type="caution">
    <text evidence="8">The sequence shown here is derived from an EMBL/GenBank/DDBJ whole genome shotgun (WGS) entry which is preliminary data.</text>
</comment>
<protein>
    <submittedName>
        <fullName evidence="8">Collagen-binding domain protein</fullName>
    </submittedName>
</protein>
<evidence type="ECO:0000313" key="8">
    <source>
        <dbReference type="EMBL" id="ETY71991.1"/>
    </source>
</evidence>
<keyword evidence="9" id="KW-1185">Reference proteome</keyword>
<evidence type="ECO:0000313" key="9">
    <source>
        <dbReference type="Proteomes" id="UP000019155"/>
    </source>
</evidence>
<dbReference type="AlphaFoldDB" id="W4NBZ4"/>
<evidence type="ECO:0000256" key="5">
    <source>
        <dbReference type="ARBA" id="ARBA00023088"/>
    </source>
</evidence>
<dbReference type="SUPFAM" id="SSF49401">
    <property type="entry name" value="Bacterial adhesins"/>
    <property type="match status" value="1"/>
</dbReference>
<dbReference type="GO" id="GO:0007155">
    <property type="term" value="P:cell adhesion"/>
    <property type="evidence" value="ECO:0007669"/>
    <property type="project" value="InterPro"/>
</dbReference>
<gene>
    <name evidence="8" type="ORF">BMOU_0732</name>
</gene>
<accession>W4NBZ4</accession>
<keyword evidence="3" id="KW-0964">Secreted</keyword>
<reference evidence="8 9" key="1">
    <citation type="journal article" date="2014" name="Genome Announc.">
        <title>The Genome Sequence of Bifidobacterium moukalabense DSM 27321 Highlights the Close Phylogenetic Relatedness with the Bifidobacterium dentium Taxon.</title>
        <authorList>
            <person name="Lugli G.A."/>
            <person name="Duranti S."/>
            <person name="Milani C."/>
            <person name="Turroni F."/>
            <person name="Viappiani A."/>
            <person name="Mangifesta M."/>
            <person name="van Sinderen D."/>
            <person name="Ventura M."/>
        </authorList>
    </citation>
    <scope>NUCLEOTIDE SEQUENCE [LARGE SCALE GENOMIC DNA]</scope>
    <source>
        <strain evidence="8 9">DSM 27321</strain>
    </source>
</reference>
<evidence type="ECO:0000256" key="2">
    <source>
        <dbReference type="ARBA" id="ARBA00022512"/>
    </source>
</evidence>
<dbReference type="PATRIC" id="fig|1435051.3.peg.727"/>
<evidence type="ECO:0000259" key="7">
    <source>
        <dbReference type="Pfam" id="PF17961"/>
    </source>
</evidence>
<dbReference type="Proteomes" id="UP000019155">
    <property type="component" value="Unassembled WGS sequence"/>
</dbReference>
<comment type="subcellular location">
    <subcellularLocation>
        <location evidence="1">Secreted</location>
        <location evidence="1">Cell wall</location>
        <topology evidence="1">Peptidoglycan-anchor</topology>
    </subcellularLocation>
</comment>
<organism evidence="8 9">
    <name type="scientific">Bifidobacterium moukalabense DSM 27321</name>
    <dbReference type="NCBI Taxonomy" id="1435051"/>
    <lineage>
        <taxon>Bacteria</taxon>
        <taxon>Bacillati</taxon>
        <taxon>Actinomycetota</taxon>
        <taxon>Actinomycetes</taxon>
        <taxon>Bifidobacteriales</taxon>
        <taxon>Bifidobacteriaceae</taxon>
        <taxon>Bifidobacterium</taxon>
    </lineage>
</organism>
<keyword evidence="4 6" id="KW-0732">Signal</keyword>
<evidence type="ECO:0000256" key="4">
    <source>
        <dbReference type="ARBA" id="ARBA00022729"/>
    </source>
</evidence>
<proteinExistence type="predicted"/>
<feature type="domain" description="SDR-like Ig" evidence="7">
    <location>
        <begin position="61"/>
        <end position="156"/>
    </location>
</feature>
<dbReference type="OrthoDB" id="4411176at2"/>
<dbReference type="InterPro" id="IPR041171">
    <property type="entry name" value="SDR_Ig"/>
</dbReference>